<evidence type="ECO:0008006" key="4">
    <source>
        <dbReference type="Google" id="ProtNLM"/>
    </source>
</evidence>
<gene>
    <name evidence="2" type="ORF">K1Y72_24420</name>
</gene>
<proteinExistence type="predicted"/>
<dbReference type="Proteomes" id="UP000774570">
    <property type="component" value="Unassembled WGS sequence"/>
</dbReference>
<name>A0ABS7FYM5_9ACTN</name>
<reference evidence="2 3" key="1">
    <citation type="submission" date="2021-07" db="EMBL/GenBank/DDBJ databases">
        <title>Actinomadura sp. PM05-2 isolated from lichen.</title>
        <authorList>
            <person name="Somphong A."/>
            <person name="Phongsopitanun W."/>
            <person name="Tanasupawat S."/>
            <person name="Peongsungnone V."/>
        </authorList>
    </citation>
    <scope>NUCLEOTIDE SEQUENCE [LARGE SCALE GENOMIC DNA]</scope>
    <source>
        <strain evidence="2 3">PM05-2</strain>
    </source>
</reference>
<evidence type="ECO:0000256" key="1">
    <source>
        <dbReference type="SAM" id="MobiDB-lite"/>
    </source>
</evidence>
<sequence length="295" mass="30573">MQAPPEERRTAGVRRVKARHDAHFTIIPNGLAQQNGLSLRARGLALFLLSMPDGTDASIKGLAATMREGQTAIAAALRELEAAGYLIRALVRDAHGQVSTRTVLWDVPAADAAAACETDRPAPDGPRPASHTAASWSGPSRRTAADPVPAPAPAPAVPQEAPVPAPAVPDGAAPPVGLAELAPAARLLVEAAAVDTRLALGAGEIPGLAELVDQALTAGVPASHIRERLTTGLPPNVRHPAALLRHRLTEHLPIWQAAAALRAAPEPPAPRLAECTTCRDPLRRPTPDGLCGACR</sequence>
<accession>A0ABS7FYM5</accession>
<protein>
    <recommendedName>
        <fullName evidence="4">Helix-turn-helix domain-containing protein</fullName>
    </recommendedName>
</protein>
<keyword evidence="3" id="KW-1185">Reference proteome</keyword>
<dbReference type="EMBL" id="JAIBOA010000016">
    <property type="protein sequence ID" value="MBW8485548.1"/>
    <property type="molecule type" value="Genomic_DNA"/>
</dbReference>
<evidence type="ECO:0000313" key="3">
    <source>
        <dbReference type="Proteomes" id="UP000774570"/>
    </source>
</evidence>
<dbReference type="RefSeq" id="WP_220168779.1">
    <property type="nucleotide sequence ID" value="NZ_JAIBOA010000016.1"/>
</dbReference>
<comment type="caution">
    <text evidence="2">The sequence shown here is derived from an EMBL/GenBank/DDBJ whole genome shotgun (WGS) entry which is preliminary data.</text>
</comment>
<feature type="region of interest" description="Disordered" evidence="1">
    <location>
        <begin position="115"/>
        <end position="169"/>
    </location>
</feature>
<feature type="compositionally biased region" description="Pro residues" evidence="1">
    <location>
        <begin position="148"/>
        <end position="167"/>
    </location>
</feature>
<organism evidence="2 3">
    <name type="scientific">Actinomadura parmotrematis</name>
    <dbReference type="NCBI Taxonomy" id="2864039"/>
    <lineage>
        <taxon>Bacteria</taxon>
        <taxon>Bacillati</taxon>
        <taxon>Actinomycetota</taxon>
        <taxon>Actinomycetes</taxon>
        <taxon>Streptosporangiales</taxon>
        <taxon>Thermomonosporaceae</taxon>
        <taxon>Actinomadura</taxon>
    </lineage>
</organism>
<evidence type="ECO:0000313" key="2">
    <source>
        <dbReference type="EMBL" id="MBW8485548.1"/>
    </source>
</evidence>